<feature type="compositionally biased region" description="Polar residues" evidence="1">
    <location>
        <begin position="1"/>
        <end position="19"/>
    </location>
</feature>
<dbReference type="Proteomes" id="UP000001055">
    <property type="component" value="Unassembled WGS sequence"/>
</dbReference>
<dbReference type="HOGENOM" id="CLU_1225157_0_0_1"/>
<feature type="region of interest" description="Disordered" evidence="1">
    <location>
        <begin position="136"/>
        <end position="167"/>
    </location>
</feature>
<gene>
    <name evidence="2" type="ORF">SNOG_11868</name>
</gene>
<proteinExistence type="predicted"/>
<feature type="compositionally biased region" description="Polar residues" evidence="1">
    <location>
        <begin position="147"/>
        <end position="167"/>
    </location>
</feature>
<dbReference type="InParanoid" id="Q0U8P6"/>
<accession>Q0U8P6</accession>
<evidence type="ECO:0000256" key="1">
    <source>
        <dbReference type="SAM" id="MobiDB-lite"/>
    </source>
</evidence>
<dbReference type="EMBL" id="CH445344">
    <property type="protein sequence ID" value="EAT80912.1"/>
    <property type="molecule type" value="Genomic_DNA"/>
</dbReference>
<evidence type="ECO:0000313" key="3">
    <source>
        <dbReference type="Proteomes" id="UP000001055"/>
    </source>
</evidence>
<name>Q0U8P6_PHANO</name>
<dbReference type="RefSeq" id="XP_001802105.1">
    <property type="nucleotide sequence ID" value="XM_001802053.1"/>
</dbReference>
<feature type="region of interest" description="Disordered" evidence="1">
    <location>
        <begin position="1"/>
        <end position="56"/>
    </location>
</feature>
<protein>
    <submittedName>
        <fullName evidence="2">Uncharacterized protein</fullName>
    </submittedName>
</protein>
<evidence type="ECO:0000313" key="2">
    <source>
        <dbReference type="EMBL" id="EAT80912.1"/>
    </source>
</evidence>
<dbReference type="KEGG" id="pno:SNOG_11868"/>
<sequence>MKQSVLRTAGTSPANSRGHTQGRLGRGRGPEGPENSSPQAAEIGTSLKPLTSSDVAGQTATLRKEAAAWTTTAAQHRIHSADWPYTASALAQQQRARTQQSNLQTFAKTLFYSFSPAEPPFRVATRFSGFLPSSIQEQPDRLESARAPTSSPHQEQETLLQRPSITPYPNSRALNTTHIYPAAPVCSSLLLLAALRDTFAASSHDRALPLSATARLQLIGERMSHS</sequence>
<organism evidence="2 3">
    <name type="scientific">Phaeosphaeria nodorum (strain SN15 / ATCC MYA-4574 / FGSC 10173)</name>
    <name type="common">Glume blotch fungus</name>
    <name type="synonym">Parastagonospora nodorum</name>
    <dbReference type="NCBI Taxonomy" id="321614"/>
    <lineage>
        <taxon>Eukaryota</taxon>
        <taxon>Fungi</taxon>
        <taxon>Dikarya</taxon>
        <taxon>Ascomycota</taxon>
        <taxon>Pezizomycotina</taxon>
        <taxon>Dothideomycetes</taxon>
        <taxon>Pleosporomycetidae</taxon>
        <taxon>Pleosporales</taxon>
        <taxon>Pleosporineae</taxon>
        <taxon>Phaeosphaeriaceae</taxon>
        <taxon>Parastagonospora</taxon>
    </lineage>
</organism>
<reference evidence="3" key="1">
    <citation type="journal article" date="2007" name="Plant Cell">
        <title>Dothideomycete-plant interactions illuminated by genome sequencing and EST analysis of the wheat pathogen Stagonospora nodorum.</title>
        <authorList>
            <person name="Hane J.K."/>
            <person name="Lowe R.G."/>
            <person name="Solomon P.S."/>
            <person name="Tan K.C."/>
            <person name="Schoch C.L."/>
            <person name="Spatafora J.W."/>
            <person name="Crous P.W."/>
            <person name="Kodira C."/>
            <person name="Birren B.W."/>
            <person name="Galagan J.E."/>
            <person name="Torriani S.F."/>
            <person name="McDonald B.A."/>
            <person name="Oliver R.P."/>
        </authorList>
    </citation>
    <scope>NUCLEOTIDE SEQUENCE [LARGE SCALE GENOMIC DNA]</scope>
    <source>
        <strain evidence="3">SN15 / ATCC MYA-4574 / FGSC 10173</strain>
    </source>
</reference>
<dbReference type="AlphaFoldDB" id="Q0U8P6"/>
<dbReference type="GeneID" id="5979013"/>